<dbReference type="InterPro" id="IPR006680">
    <property type="entry name" value="Amidohydro-rel"/>
</dbReference>
<dbReference type="InterPro" id="IPR032466">
    <property type="entry name" value="Metal_Hydrolase"/>
</dbReference>
<dbReference type="CDD" id="cd01292">
    <property type="entry name" value="metallo-dependent_hydrolases"/>
    <property type="match status" value="1"/>
</dbReference>
<dbReference type="RefSeq" id="WP_239134113.1">
    <property type="nucleotide sequence ID" value="NZ_BONZ01000066.1"/>
</dbReference>
<dbReference type="InterPro" id="IPR032465">
    <property type="entry name" value="ACMSD"/>
</dbReference>
<gene>
    <name evidence="3" type="ORF">Raf01_65540</name>
</gene>
<keyword evidence="1" id="KW-0456">Lyase</keyword>
<feature type="domain" description="Amidohydrolase-related" evidence="2">
    <location>
        <begin position="20"/>
        <end position="291"/>
    </location>
</feature>
<evidence type="ECO:0000313" key="4">
    <source>
        <dbReference type="Proteomes" id="UP000642748"/>
    </source>
</evidence>
<dbReference type="GO" id="GO:0005737">
    <property type="term" value="C:cytoplasm"/>
    <property type="evidence" value="ECO:0007669"/>
    <property type="project" value="TreeGrafter"/>
</dbReference>
<dbReference type="GO" id="GO:0016831">
    <property type="term" value="F:carboxy-lyase activity"/>
    <property type="evidence" value="ECO:0007669"/>
    <property type="project" value="InterPro"/>
</dbReference>
<organism evidence="3 4">
    <name type="scientific">Rugosimonospora africana</name>
    <dbReference type="NCBI Taxonomy" id="556532"/>
    <lineage>
        <taxon>Bacteria</taxon>
        <taxon>Bacillati</taxon>
        <taxon>Actinomycetota</taxon>
        <taxon>Actinomycetes</taxon>
        <taxon>Micromonosporales</taxon>
        <taxon>Micromonosporaceae</taxon>
        <taxon>Rugosimonospora</taxon>
    </lineage>
</organism>
<accession>A0A8J3QYB8</accession>
<evidence type="ECO:0000259" key="2">
    <source>
        <dbReference type="Pfam" id="PF04909"/>
    </source>
</evidence>
<proteinExistence type="predicted"/>
<sequence length="303" mass="32857">MNDTDVPAFWRGLGLPGLADVHVHFMPPRMQRRVWAHFAEGGPLLGRPWPVRYPWPDEQRVAYLGTLGVRHFSALAYAHRPAMAADLNDWTLELARTASGCLPSATFYPEPGVAGYVDAALERGAQIFKVHLQVGGFDPNDPLLDPVWGRLSEAGVPVVVHAGSGPVAAGHTGPGPFGATLARYPRLTAVIAHLGAPEYEEFLGLADRYPRVSLDTTMAFTDFFEGLAPLPPRLLPRIRDLGHAGRVVLGSDFPNIPHPYAHQLESLARLDLGDEWLRAVCWHNPLRLLGLPATGVLAAGHGA</sequence>
<name>A0A8J3QYB8_9ACTN</name>
<evidence type="ECO:0000313" key="3">
    <source>
        <dbReference type="EMBL" id="GIH18382.1"/>
    </source>
</evidence>
<dbReference type="SUPFAM" id="SSF51556">
    <property type="entry name" value="Metallo-dependent hydrolases"/>
    <property type="match status" value="1"/>
</dbReference>
<dbReference type="GO" id="GO:0019748">
    <property type="term" value="P:secondary metabolic process"/>
    <property type="evidence" value="ECO:0007669"/>
    <property type="project" value="TreeGrafter"/>
</dbReference>
<dbReference type="GO" id="GO:0016787">
    <property type="term" value="F:hydrolase activity"/>
    <property type="evidence" value="ECO:0007669"/>
    <property type="project" value="InterPro"/>
</dbReference>
<dbReference type="Gene3D" id="3.20.20.140">
    <property type="entry name" value="Metal-dependent hydrolases"/>
    <property type="match status" value="1"/>
</dbReference>
<keyword evidence="4" id="KW-1185">Reference proteome</keyword>
<dbReference type="Pfam" id="PF04909">
    <property type="entry name" value="Amidohydro_2"/>
    <property type="match status" value="1"/>
</dbReference>
<reference evidence="3" key="1">
    <citation type="submission" date="2021-01" db="EMBL/GenBank/DDBJ databases">
        <title>Whole genome shotgun sequence of Rugosimonospora africana NBRC 104875.</title>
        <authorList>
            <person name="Komaki H."/>
            <person name="Tamura T."/>
        </authorList>
    </citation>
    <scope>NUCLEOTIDE SEQUENCE</scope>
    <source>
        <strain evidence="3">NBRC 104875</strain>
    </source>
</reference>
<dbReference type="Proteomes" id="UP000642748">
    <property type="component" value="Unassembled WGS sequence"/>
</dbReference>
<protein>
    <submittedName>
        <fullName evidence="3">Amidohydrolase</fullName>
    </submittedName>
</protein>
<dbReference type="PANTHER" id="PTHR21240">
    <property type="entry name" value="2-AMINO-3-CARBOXYLMUCONATE-6-SEMIALDEHYDE DECARBOXYLASE"/>
    <property type="match status" value="1"/>
</dbReference>
<comment type="caution">
    <text evidence="3">The sequence shown here is derived from an EMBL/GenBank/DDBJ whole genome shotgun (WGS) entry which is preliminary data.</text>
</comment>
<dbReference type="PANTHER" id="PTHR21240:SF28">
    <property type="entry name" value="ISO-OROTATE DECARBOXYLASE (EUROFUNG)"/>
    <property type="match status" value="1"/>
</dbReference>
<dbReference type="EMBL" id="BONZ01000066">
    <property type="protein sequence ID" value="GIH18382.1"/>
    <property type="molecule type" value="Genomic_DNA"/>
</dbReference>
<evidence type="ECO:0000256" key="1">
    <source>
        <dbReference type="ARBA" id="ARBA00023239"/>
    </source>
</evidence>
<dbReference type="AlphaFoldDB" id="A0A8J3QYB8"/>